<feature type="non-terminal residue" evidence="1">
    <location>
        <position position="83"/>
    </location>
</feature>
<dbReference type="AlphaFoldDB" id="A0AAN9AB12"/>
<protein>
    <submittedName>
        <fullName evidence="1">Uncharacterized protein</fullName>
    </submittedName>
</protein>
<dbReference type="EMBL" id="JAXCGZ010005117">
    <property type="protein sequence ID" value="KAK7081368.1"/>
    <property type="molecule type" value="Genomic_DNA"/>
</dbReference>
<comment type="caution">
    <text evidence="1">The sequence shown here is derived from an EMBL/GenBank/DDBJ whole genome shotgun (WGS) entry which is preliminary data.</text>
</comment>
<sequence length="83" mass="9534">MQSFYIAKKHCIHFIALFYAYLKFIRDGVLHAGSRLVRRSRFGANPIRSGRFGANPIRYGRFGTNPIRRGHFGANPIRRGRLG</sequence>
<reference evidence="1 2" key="1">
    <citation type="submission" date="2023-11" db="EMBL/GenBank/DDBJ databases">
        <title>Halocaridina rubra genome assembly.</title>
        <authorList>
            <person name="Smith C."/>
        </authorList>
    </citation>
    <scope>NUCLEOTIDE SEQUENCE [LARGE SCALE GENOMIC DNA]</scope>
    <source>
        <strain evidence="1">EP-1</strain>
        <tissue evidence="1">Whole</tissue>
    </source>
</reference>
<name>A0AAN9AB12_HALRR</name>
<keyword evidence="2" id="KW-1185">Reference proteome</keyword>
<proteinExistence type="predicted"/>
<dbReference type="Proteomes" id="UP001381693">
    <property type="component" value="Unassembled WGS sequence"/>
</dbReference>
<evidence type="ECO:0000313" key="2">
    <source>
        <dbReference type="Proteomes" id="UP001381693"/>
    </source>
</evidence>
<gene>
    <name evidence="1" type="ORF">SK128_009647</name>
</gene>
<organism evidence="1 2">
    <name type="scientific">Halocaridina rubra</name>
    <name type="common">Hawaiian red shrimp</name>
    <dbReference type="NCBI Taxonomy" id="373956"/>
    <lineage>
        <taxon>Eukaryota</taxon>
        <taxon>Metazoa</taxon>
        <taxon>Ecdysozoa</taxon>
        <taxon>Arthropoda</taxon>
        <taxon>Crustacea</taxon>
        <taxon>Multicrustacea</taxon>
        <taxon>Malacostraca</taxon>
        <taxon>Eumalacostraca</taxon>
        <taxon>Eucarida</taxon>
        <taxon>Decapoda</taxon>
        <taxon>Pleocyemata</taxon>
        <taxon>Caridea</taxon>
        <taxon>Atyoidea</taxon>
        <taxon>Atyidae</taxon>
        <taxon>Halocaridina</taxon>
    </lineage>
</organism>
<evidence type="ECO:0000313" key="1">
    <source>
        <dbReference type="EMBL" id="KAK7081368.1"/>
    </source>
</evidence>
<accession>A0AAN9AB12</accession>